<proteinExistence type="predicted"/>
<protein>
    <submittedName>
        <fullName evidence="1">Uncharacterized protein</fullName>
    </submittedName>
</protein>
<keyword evidence="2" id="KW-1185">Reference proteome</keyword>
<dbReference type="InParanoid" id="A0A2T3AN89"/>
<evidence type="ECO:0000313" key="2">
    <source>
        <dbReference type="Proteomes" id="UP000241462"/>
    </source>
</evidence>
<dbReference type="Proteomes" id="UP000241462">
    <property type="component" value="Unassembled WGS sequence"/>
</dbReference>
<dbReference type="AlphaFoldDB" id="A0A2T3AN89"/>
<sequence length="158" mass="18088">MEELVRRDMNKWLHLCISDNRSMIFLLFFFASARVVKSTAQGRRSLKAINWWKQFLTRDEYDSWIKETFDSPGILASLFTCRDSLSQQRGRGFDYSHPRATPTGGFLSNTPICCPKSIPVSYCDPAAVEKELDLQGGCFERQKTNALWPVLALLSLQT</sequence>
<reference evidence="1 2" key="1">
    <citation type="journal article" date="2018" name="Mycol. Prog.">
        <title>Coniella lustricola, a new species from submerged detritus.</title>
        <authorList>
            <person name="Raudabaugh D.B."/>
            <person name="Iturriaga T."/>
            <person name="Carver A."/>
            <person name="Mondo S."/>
            <person name="Pangilinan J."/>
            <person name="Lipzen A."/>
            <person name="He G."/>
            <person name="Amirebrahimi M."/>
            <person name="Grigoriev I.V."/>
            <person name="Miller A.N."/>
        </authorList>
    </citation>
    <scope>NUCLEOTIDE SEQUENCE [LARGE SCALE GENOMIC DNA]</scope>
    <source>
        <strain evidence="1 2">B22-T-1</strain>
    </source>
</reference>
<gene>
    <name evidence="1" type="ORF">BD289DRAFT_98907</name>
</gene>
<organism evidence="1 2">
    <name type="scientific">Coniella lustricola</name>
    <dbReference type="NCBI Taxonomy" id="2025994"/>
    <lineage>
        <taxon>Eukaryota</taxon>
        <taxon>Fungi</taxon>
        <taxon>Dikarya</taxon>
        <taxon>Ascomycota</taxon>
        <taxon>Pezizomycotina</taxon>
        <taxon>Sordariomycetes</taxon>
        <taxon>Sordariomycetidae</taxon>
        <taxon>Diaporthales</taxon>
        <taxon>Schizoparmaceae</taxon>
        <taxon>Coniella</taxon>
    </lineage>
</organism>
<accession>A0A2T3AN89</accession>
<name>A0A2T3AN89_9PEZI</name>
<dbReference type="EMBL" id="KZ678373">
    <property type="protein sequence ID" value="PSS03836.1"/>
    <property type="molecule type" value="Genomic_DNA"/>
</dbReference>
<evidence type="ECO:0000313" key="1">
    <source>
        <dbReference type="EMBL" id="PSS03836.1"/>
    </source>
</evidence>